<evidence type="ECO:0000313" key="1">
    <source>
        <dbReference type="EMBL" id="MBY12841.1"/>
    </source>
</evidence>
<reference evidence="1" key="1">
    <citation type="submission" date="2018-04" db="EMBL/GenBank/DDBJ databases">
        <title>Transcriptome of Schizaphis graminum biotype I.</title>
        <authorList>
            <person name="Scully E.D."/>
            <person name="Geib S.M."/>
            <person name="Palmer N.A."/>
            <person name="Koch K."/>
            <person name="Bradshaw J."/>
            <person name="Heng-Moss T."/>
            <person name="Sarath G."/>
        </authorList>
    </citation>
    <scope>NUCLEOTIDE SEQUENCE</scope>
</reference>
<proteinExistence type="predicted"/>
<organism evidence="1">
    <name type="scientific">Schizaphis graminum</name>
    <name type="common">Green bug aphid</name>
    <dbReference type="NCBI Taxonomy" id="13262"/>
    <lineage>
        <taxon>Eukaryota</taxon>
        <taxon>Metazoa</taxon>
        <taxon>Ecdysozoa</taxon>
        <taxon>Arthropoda</taxon>
        <taxon>Hexapoda</taxon>
        <taxon>Insecta</taxon>
        <taxon>Pterygota</taxon>
        <taxon>Neoptera</taxon>
        <taxon>Paraneoptera</taxon>
        <taxon>Hemiptera</taxon>
        <taxon>Sternorrhyncha</taxon>
        <taxon>Aphidomorpha</taxon>
        <taxon>Aphidoidea</taxon>
        <taxon>Aphididae</taxon>
        <taxon>Aphidini</taxon>
        <taxon>Schizaphis</taxon>
    </lineage>
</organism>
<dbReference type="AlphaFoldDB" id="A0A2S2N6L8"/>
<accession>A0A2S2N6L8</accession>
<gene>
    <name evidence="1" type="ORF">g.58209</name>
</gene>
<protein>
    <submittedName>
        <fullName evidence="1">Uncharacterized protein</fullName>
    </submittedName>
</protein>
<name>A0A2S2N6L8_SCHGA</name>
<dbReference type="InterPro" id="IPR021298">
    <property type="entry name" value="CFAP298"/>
</dbReference>
<dbReference type="PANTHER" id="PTHR13238">
    <property type="entry name" value="PROTEIN C21ORF59"/>
    <property type="match status" value="1"/>
</dbReference>
<dbReference type="Pfam" id="PF11069">
    <property type="entry name" value="CFAP298"/>
    <property type="match status" value="1"/>
</dbReference>
<sequence>MKEAVKSSWECPYGDIQELSKFTKFTELMVIAPNIAQLWFSGRELVREPNKKMKDYLGRNEKTKVVLKLTKTGSGPPAREPPLSEQDRKLLMAEAFKKQEELKVS</sequence>
<dbReference type="EMBL" id="GGMR01000222">
    <property type="protein sequence ID" value="MBY12841.1"/>
    <property type="molecule type" value="Transcribed_RNA"/>
</dbReference>
<dbReference type="GO" id="GO:0003352">
    <property type="term" value="P:regulation of cilium movement"/>
    <property type="evidence" value="ECO:0007669"/>
    <property type="project" value="InterPro"/>
</dbReference>